<feature type="compositionally biased region" description="Polar residues" evidence="1">
    <location>
        <begin position="483"/>
        <end position="493"/>
    </location>
</feature>
<protein>
    <recommendedName>
        <fullName evidence="4">F-box domain-containing protein</fullName>
    </recommendedName>
</protein>
<evidence type="ECO:0000313" key="3">
    <source>
        <dbReference type="Proteomes" id="UP000054097"/>
    </source>
</evidence>
<proteinExistence type="predicted"/>
<evidence type="ECO:0008006" key="4">
    <source>
        <dbReference type="Google" id="ProtNLM"/>
    </source>
</evidence>
<dbReference type="EMBL" id="KN824370">
    <property type="protein sequence ID" value="KIM21833.1"/>
    <property type="molecule type" value="Genomic_DNA"/>
</dbReference>
<gene>
    <name evidence="2" type="ORF">M408DRAFT_29217</name>
</gene>
<dbReference type="SUPFAM" id="SSF81383">
    <property type="entry name" value="F-box domain"/>
    <property type="match status" value="1"/>
</dbReference>
<reference evidence="2 3" key="1">
    <citation type="submission" date="2014-04" db="EMBL/GenBank/DDBJ databases">
        <authorList>
            <consortium name="DOE Joint Genome Institute"/>
            <person name="Kuo A."/>
            <person name="Zuccaro A."/>
            <person name="Kohler A."/>
            <person name="Nagy L.G."/>
            <person name="Floudas D."/>
            <person name="Copeland A."/>
            <person name="Barry K.W."/>
            <person name="Cichocki N."/>
            <person name="Veneault-Fourrey C."/>
            <person name="LaButti K."/>
            <person name="Lindquist E.A."/>
            <person name="Lipzen A."/>
            <person name="Lundell T."/>
            <person name="Morin E."/>
            <person name="Murat C."/>
            <person name="Sun H."/>
            <person name="Tunlid A."/>
            <person name="Henrissat B."/>
            <person name="Grigoriev I.V."/>
            <person name="Hibbett D.S."/>
            <person name="Martin F."/>
            <person name="Nordberg H.P."/>
            <person name="Cantor M.N."/>
            <person name="Hua S.X."/>
        </authorList>
    </citation>
    <scope>NUCLEOTIDE SEQUENCE [LARGE SCALE GENOMIC DNA]</scope>
    <source>
        <strain evidence="2 3">MAFF 305830</strain>
    </source>
</reference>
<dbReference type="InterPro" id="IPR036047">
    <property type="entry name" value="F-box-like_dom_sf"/>
</dbReference>
<evidence type="ECO:0000313" key="2">
    <source>
        <dbReference type="EMBL" id="KIM21833.1"/>
    </source>
</evidence>
<keyword evidence="3" id="KW-1185">Reference proteome</keyword>
<reference evidence="3" key="2">
    <citation type="submission" date="2015-01" db="EMBL/GenBank/DDBJ databases">
        <title>Evolutionary Origins and Diversification of the Mycorrhizal Mutualists.</title>
        <authorList>
            <consortium name="DOE Joint Genome Institute"/>
            <consortium name="Mycorrhizal Genomics Consortium"/>
            <person name="Kohler A."/>
            <person name="Kuo A."/>
            <person name="Nagy L.G."/>
            <person name="Floudas D."/>
            <person name="Copeland A."/>
            <person name="Barry K.W."/>
            <person name="Cichocki N."/>
            <person name="Veneault-Fourrey C."/>
            <person name="LaButti K."/>
            <person name="Lindquist E.A."/>
            <person name="Lipzen A."/>
            <person name="Lundell T."/>
            <person name="Morin E."/>
            <person name="Murat C."/>
            <person name="Riley R."/>
            <person name="Ohm R."/>
            <person name="Sun H."/>
            <person name="Tunlid A."/>
            <person name="Henrissat B."/>
            <person name="Grigoriev I.V."/>
            <person name="Hibbett D.S."/>
            <person name="Martin F."/>
        </authorList>
    </citation>
    <scope>NUCLEOTIDE SEQUENCE [LARGE SCALE GENOMIC DNA]</scope>
    <source>
        <strain evidence="3">MAFF 305830</strain>
    </source>
</reference>
<sequence length="774" mass="88379">MPAEHISAINERRRLILAEIERLENELGVISDPSDHIHQLQQDFNNLLDEESEWTPDPLPDPFTILPPELWPNIIPGHVEEVLNLTLVSPEWRQIICSIPSLWTTVILNKATPDCLARAVTCIHLSRPLKLYISIGAPLEAWKQIAPIIIGETHRIHALTLNNIDHEQGVAIVTAFDSLPALKSIRFPFNYRHRRHFFQRPWLEDESGYDPAWVTPQLCIEGNLIEPKRVTIGRFDEQTVEFVTKFSGIEHIELYDEDLQRKPPIQKSPNSLLPSITTLSYWGSDVTRVFQYTGHNLTNLDTEIDLYNIPSLLNNLVQFPVLDRLFLQVNQVTKDGVEYNETSNNSLRSVKSLKLRFMARSFWASDTTTQELLEAIDSHAELLILIFDLLTEQMPLVEKVDLSEEFRFGPAFGYIRTLRNLKSLSLDPTVPIISGRRCVTPEFERLATLPYRIPAMSMDWIQHQSLRYLSISPPGSPDPSSSQTESDNTQPWYSVSSTPIPTVTSLDLSILKPLFFNFGYFPNLTSIGFYGYLNQLGLICISDFLEELILQPRRWPSLESINLSGHWVEWDLVILMLERRNVVSRGAVKAITSLGYFGDLPYKLSYPISQLFRGKFSERIPLSEYSVDAVGKTLWNRNVHGCRTCIRMFKPCSKSPIDTPYLERSLGVAELAQRHELPPESLRADPLLSTSEMEWLKGKHERRLRYMHLHTEGAKIFSRPSNCTNFIEALPSFRVWLDLAFNPADAKASLLSDSAFTPPIPKQSVDPPNKAHIS</sequence>
<evidence type="ECO:0000256" key="1">
    <source>
        <dbReference type="SAM" id="MobiDB-lite"/>
    </source>
</evidence>
<dbReference type="Proteomes" id="UP000054097">
    <property type="component" value="Unassembled WGS sequence"/>
</dbReference>
<organism evidence="2 3">
    <name type="scientific">Serendipita vermifera MAFF 305830</name>
    <dbReference type="NCBI Taxonomy" id="933852"/>
    <lineage>
        <taxon>Eukaryota</taxon>
        <taxon>Fungi</taxon>
        <taxon>Dikarya</taxon>
        <taxon>Basidiomycota</taxon>
        <taxon>Agaricomycotina</taxon>
        <taxon>Agaricomycetes</taxon>
        <taxon>Sebacinales</taxon>
        <taxon>Serendipitaceae</taxon>
        <taxon>Serendipita</taxon>
    </lineage>
</organism>
<accession>A0A0C2W5V5</accession>
<feature type="compositionally biased region" description="Low complexity" evidence="1">
    <location>
        <begin position="473"/>
        <end position="482"/>
    </location>
</feature>
<dbReference type="HOGENOM" id="CLU_015287_0_0_1"/>
<dbReference type="OrthoDB" id="3171948at2759"/>
<name>A0A0C2W5V5_SERVB</name>
<dbReference type="AlphaFoldDB" id="A0A0C2W5V5"/>
<feature type="region of interest" description="Disordered" evidence="1">
    <location>
        <begin position="473"/>
        <end position="493"/>
    </location>
</feature>
<dbReference type="SUPFAM" id="SSF52047">
    <property type="entry name" value="RNI-like"/>
    <property type="match status" value="1"/>
</dbReference>